<dbReference type="PANTHER" id="PTHR43272:SF33">
    <property type="entry name" value="AMP-BINDING DOMAIN-CONTAINING PROTEIN-RELATED"/>
    <property type="match status" value="1"/>
</dbReference>
<proteinExistence type="predicted"/>
<name>A0A5B8XPN2_9DELT</name>
<evidence type="ECO:0000313" key="6">
    <source>
        <dbReference type="Proteomes" id="UP000321595"/>
    </source>
</evidence>
<dbReference type="CDD" id="cd05907">
    <property type="entry name" value="VL_LC_FACS_like"/>
    <property type="match status" value="1"/>
</dbReference>
<keyword evidence="5" id="KW-0436">Ligase</keyword>
<dbReference type="InterPro" id="IPR000873">
    <property type="entry name" value="AMP-dep_synth/lig_dom"/>
</dbReference>
<dbReference type="Gene3D" id="3.40.50.12780">
    <property type="entry name" value="N-terminal domain of ligase-like"/>
    <property type="match status" value="1"/>
</dbReference>
<dbReference type="Pfam" id="PF23562">
    <property type="entry name" value="AMP-binding_C_3"/>
    <property type="match status" value="1"/>
</dbReference>
<dbReference type="GO" id="GO:0005524">
    <property type="term" value="F:ATP binding"/>
    <property type="evidence" value="ECO:0007669"/>
    <property type="project" value="UniProtKB-KW"/>
</dbReference>
<protein>
    <submittedName>
        <fullName evidence="5">Long-chain fatty acid--CoA ligase</fullName>
    </submittedName>
</protein>
<accession>A0A5B8XPN2</accession>
<dbReference type="EMBL" id="CP042467">
    <property type="protein sequence ID" value="QED25993.1"/>
    <property type="molecule type" value="Genomic_DNA"/>
</dbReference>
<dbReference type="KEGG" id="bbae:FRD01_01700"/>
<organism evidence="5 6">
    <name type="scientific">Microvenator marinus</name>
    <dbReference type="NCBI Taxonomy" id="2600177"/>
    <lineage>
        <taxon>Bacteria</taxon>
        <taxon>Deltaproteobacteria</taxon>
        <taxon>Bradymonadales</taxon>
        <taxon>Microvenatoraceae</taxon>
        <taxon>Microvenator</taxon>
    </lineage>
</organism>
<dbReference type="InterPro" id="IPR045851">
    <property type="entry name" value="AMP-bd_C_sf"/>
</dbReference>
<sequence>MKTIVSLLEERVNDSPNAVALSYKGERTWESISWATWWERSERLAAYLIQEGLKPGDRVLILSRTRVEWLIADIGIMMAGGASVPVFPSLLSDACIEIAQDSGVSFLILEDRAQAEKLKDLDASIPRIGFELDATSTTLSAAEMRGQAVLSDEPEMVSSRRRRLSASDLASIVYTSGTSRRPLGVPLTHGNFAHEVEAISKLGIARSNDVQLLFLPLAHIFARVLYLCSIGLGMRTVVEGDPQKLIQTCVEARPTFFAGVPHIFEILRRRISTELEKSPLRGKVMGALPAFVTSSSMNPIRARFGGRLRFMISGGARLSPDTSEYFETLGIPLLEGYGLTEASGVATVNVPDERRIGSVGRPIPGTQVAIEEDGEILVRGPSCMHGYWGAAEEISVVDEQGWLRTGDLGFYDRDGFLFITGRKKDILVTSGGKNIAPSWIEAELKTRASIAEAILVGDGLPFIGALLVPDWEHLESVLNRKITEEERSGALPTRDVLSVVENDVQSVNEGLPPHERVKRFVFITALDLALDYTPTLKLKRDRVVELHRPQIDSLYRRER</sequence>
<dbReference type="Pfam" id="PF00501">
    <property type="entry name" value="AMP-binding"/>
    <property type="match status" value="1"/>
</dbReference>
<gene>
    <name evidence="5" type="ORF">FRD01_01700</name>
</gene>
<dbReference type="AlphaFoldDB" id="A0A5B8XPN2"/>
<evidence type="ECO:0000256" key="3">
    <source>
        <dbReference type="ARBA" id="ARBA00024484"/>
    </source>
</evidence>
<evidence type="ECO:0000259" key="4">
    <source>
        <dbReference type="Pfam" id="PF00501"/>
    </source>
</evidence>
<dbReference type="OrthoDB" id="9799237at2"/>
<evidence type="ECO:0000256" key="1">
    <source>
        <dbReference type="ARBA" id="ARBA00022741"/>
    </source>
</evidence>
<comment type="catalytic activity">
    <reaction evidence="3">
        <text>a long-chain fatty acid + ATP + CoA = a long-chain fatty acyl-CoA + AMP + diphosphate</text>
        <dbReference type="Rhea" id="RHEA:15421"/>
        <dbReference type="ChEBI" id="CHEBI:30616"/>
        <dbReference type="ChEBI" id="CHEBI:33019"/>
        <dbReference type="ChEBI" id="CHEBI:57287"/>
        <dbReference type="ChEBI" id="CHEBI:57560"/>
        <dbReference type="ChEBI" id="CHEBI:83139"/>
        <dbReference type="ChEBI" id="CHEBI:456215"/>
        <dbReference type="EC" id="6.2.1.3"/>
    </reaction>
    <physiologicalReaction direction="left-to-right" evidence="3">
        <dbReference type="Rhea" id="RHEA:15422"/>
    </physiologicalReaction>
</comment>
<dbReference type="InterPro" id="IPR042099">
    <property type="entry name" value="ANL_N_sf"/>
</dbReference>
<dbReference type="PANTHER" id="PTHR43272">
    <property type="entry name" value="LONG-CHAIN-FATTY-ACID--COA LIGASE"/>
    <property type="match status" value="1"/>
</dbReference>
<feature type="domain" description="AMP-dependent synthetase/ligase" evidence="4">
    <location>
        <begin position="8"/>
        <end position="388"/>
    </location>
</feature>
<dbReference type="GO" id="GO:0004467">
    <property type="term" value="F:long-chain fatty acid-CoA ligase activity"/>
    <property type="evidence" value="ECO:0007669"/>
    <property type="project" value="UniProtKB-EC"/>
</dbReference>
<dbReference type="RefSeq" id="WP_146957049.1">
    <property type="nucleotide sequence ID" value="NZ_CP042467.1"/>
</dbReference>
<dbReference type="Proteomes" id="UP000321595">
    <property type="component" value="Chromosome"/>
</dbReference>
<keyword evidence="1" id="KW-0547">Nucleotide-binding</keyword>
<evidence type="ECO:0000313" key="5">
    <source>
        <dbReference type="EMBL" id="QED25993.1"/>
    </source>
</evidence>
<dbReference type="GO" id="GO:0016020">
    <property type="term" value="C:membrane"/>
    <property type="evidence" value="ECO:0007669"/>
    <property type="project" value="TreeGrafter"/>
</dbReference>
<keyword evidence="6" id="KW-1185">Reference proteome</keyword>
<keyword evidence="2" id="KW-0067">ATP-binding</keyword>
<evidence type="ECO:0000256" key="2">
    <source>
        <dbReference type="ARBA" id="ARBA00022840"/>
    </source>
</evidence>
<dbReference type="SUPFAM" id="SSF56801">
    <property type="entry name" value="Acetyl-CoA synthetase-like"/>
    <property type="match status" value="1"/>
</dbReference>
<dbReference type="Gene3D" id="3.30.300.30">
    <property type="match status" value="1"/>
</dbReference>
<reference evidence="5 6" key="1">
    <citation type="submission" date="2019-08" db="EMBL/GenBank/DDBJ databases">
        <authorList>
            <person name="Liang Q."/>
        </authorList>
    </citation>
    <scope>NUCLEOTIDE SEQUENCE [LARGE SCALE GENOMIC DNA]</scope>
    <source>
        <strain evidence="5 6">V1718</strain>
    </source>
</reference>